<name>A0ABV9RK82_9PSEU</name>
<dbReference type="EMBL" id="JBHSIM010000033">
    <property type="protein sequence ID" value="MFC4833752.1"/>
    <property type="molecule type" value="Genomic_DNA"/>
</dbReference>
<dbReference type="InterPro" id="IPR036388">
    <property type="entry name" value="WH-like_DNA-bd_sf"/>
</dbReference>
<feature type="compositionally biased region" description="Basic and acidic residues" evidence="1">
    <location>
        <begin position="130"/>
        <end position="165"/>
    </location>
</feature>
<evidence type="ECO:0000313" key="2">
    <source>
        <dbReference type="EMBL" id="MFC4833752.1"/>
    </source>
</evidence>
<feature type="region of interest" description="Disordered" evidence="1">
    <location>
        <begin position="120"/>
        <end position="165"/>
    </location>
</feature>
<keyword evidence="3" id="KW-1185">Reference proteome</keyword>
<comment type="caution">
    <text evidence="2">The sequence shown here is derived from an EMBL/GenBank/DDBJ whole genome shotgun (WGS) entry which is preliminary data.</text>
</comment>
<reference evidence="3" key="1">
    <citation type="journal article" date="2019" name="Int. J. Syst. Evol. Microbiol.">
        <title>The Global Catalogue of Microorganisms (GCM) 10K type strain sequencing project: providing services to taxonomists for standard genome sequencing and annotation.</title>
        <authorList>
            <consortium name="The Broad Institute Genomics Platform"/>
            <consortium name="The Broad Institute Genome Sequencing Center for Infectious Disease"/>
            <person name="Wu L."/>
            <person name="Ma J."/>
        </authorList>
    </citation>
    <scope>NUCLEOTIDE SEQUENCE [LARGE SCALE GENOMIC DNA]</scope>
    <source>
        <strain evidence="3">CCUG 50347</strain>
    </source>
</reference>
<evidence type="ECO:0000313" key="3">
    <source>
        <dbReference type="Proteomes" id="UP001595909"/>
    </source>
</evidence>
<organism evidence="2 3">
    <name type="scientific">Actinomycetospora chibensis</name>
    <dbReference type="NCBI Taxonomy" id="663606"/>
    <lineage>
        <taxon>Bacteria</taxon>
        <taxon>Bacillati</taxon>
        <taxon>Actinomycetota</taxon>
        <taxon>Actinomycetes</taxon>
        <taxon>Pseudonocardiales</taxon>
        <taxon>Pseudonocardiaceae</taxon>
        <taxon>Actinomycetospora</taxon>
    </lineage>
</organism>
<accession>A0ABV9RK82</accession>
<protein>
    <submittedName>
        <fullName evidence="2">Uncharacterized protein</fullName>
    </submittedName>
</protein>
<dbReference type="Proteomes" id="UP001595909">
    <property type="component" value="Unassembled WGS sequence"/>
</dbReference>
<dbReference type="Gene3D" id="1.10.10.10">
    <property type="entry name" value="Winged helix-like DNA-binding domain superfamily/Winged helix DNA-binding domain"/>
    <property type="match status" value="1"/>
</dbReference>
<proteinExistence type="predicted"/>
<sequence length="165" mass="18493">MADSDLNPRDWRDVRVLRARAVLAEVLVVDLDEAHQGLRAHAAAAGTSVHDVARQVCDGDVVIDRELCVVAWPPTERRDLMERASNALETTRKTYLCLADAAEALAATYDRFADTREAHAREAGATTPGEEVRLTRRRADAERREAQRLRRAVEGTYDDEGRSRR</sequence>
<dbReference type="RefSeq" id="WP_274190936.1">
    <property type="nucleotide sequence ID" value="NZ_BAABHN010000033.1"/>
</dbReference>
<gene>
    <name evidence="2" type="ORF">ACFPEL_15160</name>
</gene>
<evidence type="ECO:0000256" key="1">
    <source>
        <dbReference type="SAM" id="MobiDB-lite"/>
    </source>
</evidence>